<dbReference type="Pfam" id="PF07727">
    <property type="entry name" value="RVT_2"/>
    <property type="match status" value="1"/>
</dbReference>
<feature type="compositionally biased region" description="Basic and acidic residues" evidence="1">
    <location>
        <begin position="865"/>
        <end position="882"/>
    </location>
</feature>
<dbReference type="Pfam" id="PF13976">
    <property type="entry name" value="gag_pre-integrs"/>
    <property type="match status" value="1"/>
</dbReference>
<evidence type="ECO:0000256" key="1">
    <source>
        <dbReference type="SAM" id="MobiDB-lite"/>
    </source>
</evidence>
<dbReference type="InterPro" id="IPR036397">
    <property type="entry name" value="RNaseH_sf"/>
</dbReference>
<dbReference type="InterPro" id="IPR001584">
    <property type="entry name" value="Integrase_cat-core"/>
</dbReference>
<dbReference type="GO" id="GO:0003964">
    <property type="term" value="F:RNA-directed DNA polymerase activity"/>
    <property type="evidence" value="ECO:0007669"/>
    <property type="project" value="UniProtKB-KW"/>
</dbReference>
<keyword evidence="3" id="KW-0808">Transferase</keyword>
<dbReference type="CDD" id="cd09272">
    <property type="entry name" value="RNase_HI_RT_Ty1"/>
    <property type="match status" value="1"/>
</dbReference>
<dbReference type="Pfam" id="PF00078">
    <property type="entry name" value="RVT_1"/>
    <property type="match status" value="1"/>
</dbReference>
<dbReference type="Gene3D" id="3.30.420.10">
    <property type="entry name" value="Ribonuclease H-like superfamily/Ribonuclease H"/>
    <property type="match status" value="1"/>
</dbReference>
<feature type="region of interest" description="Disordered" evidence="1">
    <location>
        <begin position="857"/>
        <end position="882"/>
    </location>
</feature>
<feature type="region of interest" description="Disordered" evidence="1">
    <location>
        <begin position="1"/>
        <end position="23"/>
    </location>
</feature>
<dbReference type="InterPro" id="IPR013103">
    <property type="entry name" value="RVT_2"/>
</dbReference>
<name>A0A6L2L658_TANCI</name>
<accession>A0A6L2L658</accession>
<dbReference type="Gene3D" id="3.10.10.10">
    <property type="entry name" value="HIV Type 1 Reverse Transcriptase, subunit A, domain 1"/>
    <property type="match status" value="1"/>
</dbReference>
<dbReference type="EMBL" id="BKCJ010003777">
    <property type="protein sequence ID" value="GEU57116.1"/>
    <property type="molecule type" value="Genomic_DNA"/>
</dbReference>
<sequence length="1992" mass="228069">MPEVTKDTVQPSTENIQPPMAQTQVPIDEPVVSPKLKPTIPYHSRVAKQKLREKDDNLALKFVEIFRNLHFELSFADALFHMPKFALMFKSLLNNKEKLFDLVTTPVNENCLEVILNKLPEKLGDPEKFLIPCDFLEFDECLALADLGASVNLTPLSIWKNLSLPELTSMQMILELADRSATRLAGIAKDVFVKVEKFHFLTDFVVVDYVVDPCIPLILERPFLRTRRALIDVYGKELTLCVDDEAITFKVGQTSKYSYNDAESINQIDVIDVAYEEYVQKVLGFSDKFNSGNPTPTSEPIIALSSPSLTPFEGGDFILEEIEACLISKSIPPGIDYTDFDLEGDIRLLEELLNKDPSSSPLPLKELNVEEIKTVKSSIDESPELELKELPSHLEYAFLEGTDNPWVSPVHCVPKKGGMTIVENEDNELLPTRLVMGWRVCIDYRKLNDATQKDHFTLPFMDQMLEGLARNEFCCFLDGFFGYFQIPIDQQDQENTTFTCPYGTFAYRCMPFGLCNALGTFQRCMIPIIHDMIEKTMEVFMDDFSVFGDSFSSCLSHLYKMLQRCEDTNLVLNWEKCHFMVKDGIVLGHKISKSGSAVDRAKVDVIAKLPHLISVKEVKALPTNDARVVKFLKSLSARFRTPHALISDCGTYFCNDQFAKVMLKYGVTHRISTANHPQTSGQVEVSNRGLKRILERTIGENHASWSDKLDDTLWAFHTTFNTPIECTPYKLVYGKACHLPIELEHKAYWALKHCNFDLKTAEIHSGEIKVHNEVLSVLWGNRLSIPDGSLPLSSLLKGRGSPGRNKTLGPWSACISMWQLFKGLRTIWIESIPNAKAVLMDNISNYGSDVISDVPHSETYLDDMENQKESRSRMSEKEKDPEAIKQNISHKPIDYEKLNTLTEDFGKRFTPRQELSAEQAFWLGMSDPTSKPSNALPVKIEAPKELPKIILVNKSLKKLKFHLAKFDNVVKIRTTPNAHTEEFFENNDLKAQLQDKDSTICKLKDIIKSLREKSKEENVNYDYGKIKSKNVKLENSVAKLCSKNERLCNEINHVKQVCKEQFDSIKKTRVHTKEQIDSLIDKLNLKSAENEDLKAQIQDKLMNFVSKFMRIVRFGNNHIARTMRYGDYQLGNVTISRVYYVKGLRHNLFIVGQFCDADIKVAFRKSNCFIRSLEGVDLKSGFRNTTLYRISLDDMLKTSPICLLLKASKNKSWLWHCRLSHLNFVTLNKLAKEGLARGIPRLKFLKDHQCSACALGKREKSSHQPKAEDTNQEKLYLLHMVLCGPMRVASINGKSSRLVPNPILQQPCILPQRDDWDHLFQPMFDEYFIPPSIVVSPVLVAVAPRDVDLADSPVSTSIHQDAPSTRSSSNVLQIHTPFEHLGGWTEDHPIANMIGDLSRSNFKQAMTKSSRIDAMQEAIHEFQRLEVWELVPCPDKVLLIKLKWIYKVKTDEFGGVLKNKARLVAQGFRQEEVIDFEESFSSVAIIEAIRIFIANVTPKNMTIFQMDLITDFLNGELNEEVYVSQPEGFIDQDNPSHVYKLKKALYGLKCCQVSSSHNISPKYSKDTSMSLTTYAAADHAGCHDTRRSTSGSAQFLSDKLVSWSSKKQKSTTISSKEAEYIALSGCCAQILRMRSQLTDYGFQFNKISLYCDNKSAIALCWNNVQHSRAKHIDVRYHFIKEQMENGIVELYFVHTEYELADIFTKPLPRERFNFLIEKLGMRSMSSETLKRPITTKVHAIYMHQFWNIIEKIGKTYGYDFKLDKKKYRVNTEVFREILQICPRLPNQDSMELPSEDDLLSFIKELGYSGNCEMLSTFRTDQMHLHWRTFATMNVDYVAFLWEDFMYQADNRKISSARKEHMPYPRFTKVIINHFISKDNTISMRNRINLQTIRDDTLLGTLKFVSKTEYYHKYGALILDEMINDDIKLSTTYKTYLNYDTGKVHPKKERKFKKPAFPKLKTVSASLKDLLRRVSELRDLPKRPLLPQQSVLS</sequence>
<dbReference type="GO" id="GO:0015074">
    <property type="term" value="P:DNA integration"/>
    <property type="evidence" value="ECO:0007669"/>
    <property type="project" value="InterPro"/>
</dbReference>
<dbReference type="InterPro" id="IPR000477">
    <property type="entry name" value="RT_dom"/>
</dbReference>
<dbReference type="InterPro" id="IPR053134">
    <property type="entry name" value="RNA-dir_DNA_polymerase"/>
</dbReference>
<dbReference type="InterPro" id="IPR012337">
    <property type="entry name" value="RNaseH-like_sf"/>
</dbReference>
<proteinExistence type="predicted"/>
<dbReference type="PANTHER" id="PTHR24559">
    <property type="entry name" value="TRANSPOSON TY3-I GAG-POL POLYPROTEIN"/>
    <property type="match status" value="1"/>
</dbReference>
<dbReference type="InterPro" id="IPR025724">
    <property type="entry name" value="GAG-pre-integrase_dom"/>
</dbReference>
<gene>
    <name evidence="3" type="ORF">Tci_029094</name>
</gene>
<dbReference type="GO" id="GO:0003676">
    <property type="term" value="F:nucleic acid binding"/>
    <property type="evidence" value="ECO:0007669"/>
    <property type="project" value="InterPro"/>
</dbReference>
<dbReference type="PROSITE" id="PS50994">
    <property type="entry name" value="INTEGRASE"/>
    <property type="match status" value="1"/>
</dbReference>
<dbReference type="SUPFAM" id="SSF53098">
    <property type="entry name" value="Ribonuclease H-like"/>
    <property type="match status" value="1"/>
</dbReference>
<keyword evidence="3" id="KW-0548">Nucleotidyltransferase</keyword>
<dbReference type="SUPFAM" id="SSF56672">
    <property type="entry name" value="DNA/RNA polymerases"/>
    <property type="match status" value="1"/>
</dbReference>
<dbReference type="InterPro" id="IPR043128">
    <property type="entry name" value="Rev_trsase/Diguanyl_cyclase"/>
</dbReference>
<dbReference type="InterPro" id="IPR043502">
    <property type="entry name" value="DNA/RNA_pol_sf"/>
</dbReference>
<evidence type="ECO:0000313" key="3">
    <source>
        <dbReference type="EMBL" id="GEU57116.1"/>
    </source>
</evidence>
<organism evidence="3">
    <name type="scientific">Tanacetum cinerariifolium</name>
    <name type="common">Dalmatian daisy</name>
    <name type="synonym">Chrysanthemum cinerariifolium</name>
    <dbReference type="NCBI Taxonomy" id="118510"/>
    <lineage>
        <taxon>Eukaryota</taxon>
        <taxon>Viridiplantae</taxon>
        <taxon>Streptophyta</taxon>
        <taxon>Embryophyta</taxon>
        <taxon>Tracheophyta</taxon>
        <taxon>Spermatophyta</taxon>
        <taxon>Magnoliopsida</taxon>
        <taxon>eudicotyledons</taxon>
        <taxon>Gunneridae</taxon>
        <taxon>Pentapetalae</taxon>
        <taxon>asterids</taxon>
        <taxon>campanulids</taxon>
        <taxon>Asterales</taxon>
        <taxon>Asteraceae</taxon>
        <taxon>Asteroideae</taxon>
        <taxon>Anthemideae</taxon>
        <taxon>Anthemidinae</taxon>
        <taxon>Tanacetum</taxon>
    </lineage>
</organism>
<dbReference type="InterPro" id="IPR021109">
    <property type="entry name" value="Peptidase_aspartic_dom_sf"/>
</dbReference>
<comment type="caution">
    <text evidence="3">The sequence shown here is derived from an EMBL/GenBank/DDBJ whole genome shotgun (WGS) entry which is preliminary data.</text>
</comment>
<feature type="domain" description="Integrase catalytic" evidence="2">
    <location>
        <begin position="572"/>
        <end position="748"/>
    </location>
</feature>
<evidence type="ECO:0000259" key="2">
    <source>
        <dbReference type="PROSITE" id="PS50994"/>
    </source>
</evidence>
<feature type="compositionally biased region" description="Polar residues" evidence="1">
    <location>
        <begin position="7"/>
        <end position="23"/>
    </location>
</feature>
<keyword evidence="3" id="KW-0695">RNA-directed DNA polymerase</keyword>
<reference evidence="3" key="1">
    <citation type="journal article" date="2019" name="Sci. Rep.">
        <title>Draft genome of Tanacetum cinerariifolium, the natural source of mosquito coil.</title>
        <authorList>
            <person name="Yamashiro T."/>
            <person name="Shiraishi A."/>
            <person name="Satake H."/>
            <person name="Nakayama K."/>
        </authorList>
    </citation>
    <scope>NUCLEOTIDE SEQUENCE</scope>
</reference>
<dbReference type="CDD" id="cd01647">
    <property type="entry name" value="RT_LTR"/>
    <property type="match status" value="1"/>
</dbReference>
<dbReference type="Gene3D" id="3.30.70.270">
    <property type="match status" value="1"/>
</dbReference>
<dbReference type="PANTHER" id="PTHR24559:SF444">
    <property type="entry name" value="REVERSE TRANSCRIPTASE DOMAIN-CONTAINING PROTEIN"/>
    <property type="match status" value="1"/>
</dbReference>
<dbReference type="Gene3D" id="2.40.70.10">
    <property type="entry name" value="Acid Proteases"/>
    <property type="match status" value="1"/>
</dbReference>
<protein>
    <submittedName>
        <fullName evidence="3">Reverse transcriptase domain-containing protein</fullName>
    </submittedName>
</protein>